<protein>
    <submittedName>
        <fullName evidence="1">Uncharacterized protein</fullName>
    </submittedName>
</protein>
<dbReference type="Proteomes" id="UP000184543">
    <property type="component" value="Unassembled WGS sequence"/>
</dbReference>
<sequence>MHSTETQQATNMETPQEYGLKKFVDKLYRLKEKFENKYYRISGYDKYEMARSFNIDLAATLFEVNRLRHLQGTHFQGPSNNRERIKKQIDQLEEQLGILIS</sequence>
<dbReference type="AlphaFoldDB" id="A0A1M6KN75"/>
<dbReference type="STRING" id="192903.SAMN04488513_106129"/>
<organism evidence="1 2">
    <name type="scientific">Pseudozobellia thermophila</name>
    <dbReference type="NCBI Taxonomy" id="192903"/>
    <lineage>
        <taxon>Bacteria</taxon>
        <taxon>Pseudomonadati</taxon>
        <taxon>Bacteroidota</taxon>
        <taxon>Flavobacteriia</taxon>
        <taxon>Flavobacteriales</taxon>
        <taxon>Flavobacteriaceae</taxon>
        <taxon>Pseudozobellia</taxon>
    </lineage>
</organism>
<evidence type="ECO:0000313" key="1">
    <source>
        <dbReference type="EMBL" id="SHJ60362.1"/>
    </source>
</evidence>
<evidence type="ECO:0000313" key="2">
    <source>
        <dbReference type="Proteomes" id="UP000184543"/>
    </source>
</evidence>
<keyword evidence="2" id="KW-1185">Reference proteome</keyword>
<dbReference type="EMBL" id="FQYU01000006">
    <property type="protein sequence ID" value="SHJ60362.1"/>
    <property type="molecule type" value="Genomic_DNA"/>
</dbReference>
<gene>
    <name evidence="1" type="ORF">SAMN04488513_106129</name>
</gene>
<dbReference type="RefSeq" id="WP_072994671.1">
    <property type="nucleotide sequence ID" value="NZ_FQYU01000006.1"/>
</dbReference>
<accession>A0A1M6KN75</accession>
<proteinExistence type="predicted"/>
<name>A0A1M6KN75_9FLAO</name>
<reference evidence="2" key="1">
    <citation type="submission" date="2016-11" db="EMBL/GenBank/DDBJ databases">
        <authorList>
            <person name="Varghese N."/>
            <person name="Submissions S."/>
        </authorList>
    </citation>
    <scope>NUCLEOTIDE SEQUENCE [LARGE SCALE GENOMIC DNA]</scope>
    <source>
        <strain evidence="2">DSM 19858</strain>
    </source>
</reference>
<dbReference type="OrthoDB" id="1450039at2"/>